<keyword evidence="2" id="KW-1133">Transmembrane helix</keyword>
<evidence type="ECO:0008006" key="7">
    <source>
        <dbReference type="Google" id="ProtNLM"/>
    </source>
</evidence>
<feature type="compositionally biased region" description="Low complexity" evidence="1">
    <location>
        <begin position="233"/>
        <end position="242"/>
    </location>
</feature>
<sequence length="248" mass="27656">MENTQFFVFAILVTTSVSVAIAQVSCGEKVCSISQYCSEGTFCDSCEHVCTRSNVNFDNITCLTRCQDYLRDRLYVKKEDLAGYVRKKDLIGYLGKEDFGNYASKDDLEAAMSRLYTYVVVSLAISILVLLLVLGAFLIVWLKFIRTKYHGQKSSKKKLESIKAICVNEVDGPKKLKLQMPVAEPVTADVKDTPPSALTTMTPLSTRHPVEDATLEYAYDNPTLTHSPTFGKNTPNTTPNNTRTETSF</sequence>
<evidence type="ECO:0000313" key="6">
    <source>
        <dbReference type="EMBL" id="JAS66674.1"/>
    </source>
</evidence>
<accession>A0A1B6EVB2</accession>
<keyword evidence="2" id="KW-0812">Transmembrane</keyword>
<feature type="chain" id="PRO_5008582384" description="TNFR-Cys domain-containing protein" evidence="3">
    <location>
        <begin position="23"/>
        <end position="248"/>
    </location>
</feature>
<dbReference type="AlphaFoldDB" id="A0A1B6EVB2"/>
<dbReference type="EMBL" id="GECZ01003095">
    <property type="protein sequence ID" value="JAS66674.1"/>
    <property type="molecule type" value="Transcribed_RNA"/>
</dbReference>
<reference evidence="5" key="1">
    <citation type="submission" date="2015-11" db="EMBL/GenBank/DDBJ databases">
        <title>De novo transcriptome assembly of four potential Pierce s Disease insect vectors from Arizona vineyards.</title>
        <authorList>
            <person name="Tassone E.E."/>
        </authorList>
    </citation>
    <scope>NUCLEOTIDE SEQUENCE</scope>
</reference>
<feature type="signal peptide" evidence="3">
    <location>
        <begin position="1"/>
        <end position="22"/>
    </location>
</feature>
<dbReference type="EMBL" id="GECZ01027833">
    <property type="protein sequence ID" value="JAS41936.1"/>
    <property type="molecule type" value="Transcribed_RNA"/>
</dbReference>
<feature type="region of interest" description="Disordered" evidence="1">
    <location>
        <begin position="224"/>
        <end position="248"/>
    </location>
</feature>
<gene>
    <name evidence="6" type="ORF">g.35197</name>
    <name evidence="5" type="ORF">g.35198</name>
    <name evidence="4" type="ORF">g.35199</name>
</gene>
<keyword evidence="3" id="KW-0732">Signal</keyword>
<evidence type="ECO:0000256" key="3">
    <source>
        <dbReference type="SAM" id="SignalP"/>
    </source>
</evidence>
<keyword evidence="2" id="KW-0472">Membrane</keyword>
<protein>
    <recommendedName>
        <fullName evidence="7">TNFR-Cys domain-containing protein</fullName>
    </recommendedName>
</protein>
<proteinExistence type="predicted"/>
<dbReference type="EMBL" id="GECZ01030817">
    <property type="protein sequence ID" value="JAS38952.1"/>
    <property type="molecule type" value="Transcribed_RNA"/>
</dbReference>
<evidence type="ECO:0000256" key="1">
    <source>
        <dbReference type="SAM" id="MobiDB-lite"/>
    </source>
</evidence>
<evidence type="ECO:0000313" key="5">
    <source>
        <dbReference type="EMBL" id="JAS41936.1"/>
    </source>
</evidence>
<feature type="transmembrane region" description="Helical" evidence="2">
    <location>
        <begin position="115"/>
        <end position="142"/>
    </location>
</feature>
<organism evidence="5">
    <name type="scientific">Cuerna arida</name>
    <dbReference type="NCBI Taxonomy" id="1464854"/>
    <lineage>
        <taxon>Eukaryota</taxon>
        <taxon>Metazoa</taxon>
        <taxon>Ecdysozoa</taxon>
        <taxon>Arthropoda</taxon>
        <taxon>Hexapoda</taxon>
        <taxon>Insecta</taxon>
        <taxon>Pterygota</taxon>
        <taxon>Neoptera</taxon>
        <taxon>Paraneoptera</taxon>
        <taxon>Hemiptera</taxon>
        <taxon>Auchenorrhyncha</taxon>
        <taxon>Membracoidea</taxon>
        <taxon>Cicadellidae</taxon>
        <taxon>Cicadellinae</taxon>
        <taxon>Proconiini</taxon>
        <taxon>Cuerna</taxon>
    </lineage>
</organism>
<evidence type="ECO:0000256" key="2">
    <source>
        <dbReference type="SAM" id="Phobius"/>
    </source>
</evidence>
<evidence type="ECO:0000313" key="4">
    <source>
        <dbReference type="EMBL" id="JAS38952.1"/>
    </source>
</evidence>
<name>A0A1B6EVB2_9HEMI</name>